<feature type="compositionally biased region" description="Polar residues" evidence="1">
    <location>
        <begin position="71"/>
        <end position="95"/>
    </location>
</feature>
<gene>
    <name evidence="3" type="primary">LOC101858231</name>
</gene>
<accession>A0ABM1A5C4</accession>
<name>A0ABM1A5C4_APLCA</name>
<dbReference type="RefSeq" id="XP_012941131.1">
    <property type="nucleotide sequence ID" value="XM_013085677.2"/>
</dbReference>
<sequence length="314" mass="33975">MLILRQKKLPATNEEPPPSEPTRIPLTASTSSLEKDPESNILSSQTKSDVQESEESSEKEQVQDPAPDNVSLISSSTDIEQDTESLSPSIPSCSPTEKKELVETGDEECIRKTGVSDSDEHVCRKEIVFSPKRGPVIKGNHLDSSAYDSAPPTMPSFSHKFTNFKNILSTENHTESVLPDVEANRFQSPWNDTSSEKPSRFSSRFPSNPEPRVYPAPSEYLPTIKSQPPKPSPADPEPVTSTSDSLSTPPQSLDASDNLSVQSQNSATDLDISHSTLANDQSALSAMDVNSSLSQYSGNPVDFAAAATMLGEIP</sequence>
<keyword evidence="2" id="KW-1185">Reference proteome</keyword>
<feature type="region of interest" description="Disordered" evidence="1">
    <location>
        <begin position="1"/>
        <end position="105"/>
    </location>
</feature>
<organism evidence="2 3">
    <name type="scientific">Aplysia californica</name>
    <name type="common">California sea hare</name>
    <dbReference type="NCBI Taxonomy" id="6500"/>
    <lineage>
        <taxon>Eukaryota</taxon>
        <taxon>Metazoa</taxon>
        <taxon>Spiralia</taxon>
        <taxon>Lophotrochozoa</taxon>
        <taxon>Mollusca</taxon>
        <taxon>Gastropoda</taxon>
        <taxon>Heterobranchia</taxon>
        <taxon>Euthyneura</taxon>
        <taxon>Tectipleura</taxon>
        <taxon>Aplysiida</taxon>
        <taxon>Aplysioidea</taxon>
        <taxon>Aplysiidae</taxon>
        <taxon>Aplysia</taxon>
    </lineage>
</organism>
<feature type="region of interest" description="Disordered" evidence="1">
    <location>
        <begin position="187"/>
        <end position="274"/>
    </location>
</feature>
<protein>
    <submittedName>
        <fullName evidence="3">Histone-lysine N-methyltransferase SETD1B isoform X3</fullName>
    </submittedName>
</protein>
<feature type="compositionally biased region" description="Polar residues" evidence="1">
    <location>
        <begin position="239"/>
        <end position="274"/>
    </location>
</feature>
<evidence type="ECO:0000313" key="2">
    <source>
        <dbReference type="Proteomes" id="UP000694888"/>
    </source>
</evidence>
<evidence type="ECO:0000256" key="1">
    <source>
        <dbReference type="SAM" id="MobiDB-lite"/>
    </source>
</evidence>
<evidence type="ECO:0000313" key="3">
    <source>
        <dbReference type="RefSeq" id="XP_012941131.1"/>
    </source>
</evidence>
<dbReference type="GeneID" id="101858231"/>
<dbReference type="Proteomes" id="UP000694888">
    <property type="component" value="Unplaced"/>
</dbReference>
<proteinExistence type="predicted"/>
<reference evidence="3" key="1">
    <citation type="submission" date="2025-08" db="UniProtKB">
        <authorList>
            <consortium name="RefSeq"/>
        </authorList>
    </citation>
    <scope>IDENTIFICATION</scope>
</reference>